<gene>
    <name evidence="1" type="ORF">HHI36_013294</name>
</gene>
<evidence type="ECO:0000313" key="1">
    <source>
        <dbReference type="EMBL" id="KAL3277953.1"/>
    </source>
</evidence>
<dbReference type="EMBL" id="JABFTP020000103">
    <property type="protein sequence ID" value="KAL3277953.1"/>
    <property type="molecule type" value="Genomic_DNA"/>
</dbReference>
<proteinExistence type="predicted"/>
<comment type="caution">
    <text evidence="1">The sequence shown here is derived from an EMBL/GenBank/DDBJ whole genome shotgun (WGS) entry which is preliminary data.</text>
</comment>
<accession>A0ABD2NGR5</accession>
<keyword evidence="2" id="KW-1185">Reference proteome</keyword>
<reference evidence="1 2" key="1">
    <citation type="journal article" date="2021" name="BMC Biol.">
        <title>Horizontally acquired antibacterial genes associated with adaptive radiation of ladybird beetles.</title>
        <authorList>
            <person name="Li H.S."/>
            <person name="Tang X.F."/>
            <person name="Huang Y.H."/>
            <person name="Xu Z.Y."/>
            <person name="Chen M.L."/>
            <person name="Du X.Y."/>
            <person name="Qiu B.Y."/>
            <person name="Chen P.T."/>
            <person name="Zhang W."/>
            <person name="Slipinski A."/>
            <person name="Escalona H.E."/>
            <person name="Waterhouse R.M."/>
            <person name="Zwick A."/>
            <person name="Pang H."/>
        </authorList>
    </citation>
    <scope>NUCLEOTIDE SEQUENCE [LARGE SCALE GENOMIC DNA]</scope>
    <source>
        <strain evidence="1">SYSU2018</strain>
    </source>
</reference>
<protein>
    <submittedName>
        <fullName evidence="1">Uncharacterized protein</fullName>
    </submittedName>
</protein>
<sequence>MSNFIPSISNVEDRKLTDKENIHPSKISEGVHVLVKVSSVKNKHYTYLRVAKSEVDEDGEVNIMFFKTVDDTGRRFKQVETDISYDNILEIVPDPKIIEKGKLIYFDFDEPLNVFEK</sequence>
<name>A0ABD2NGR5_9CUCU</name>
<dbReference type="Proteomes" id="UP001516400">
    <property type="component" value="Unassembled WGS sequence"/>
</dbReference>
<evidence type="ECO:0000313" key="2">
    <source>
        <dbReference type="Proteomes" id="UP001516400"/>
    </source>
</evidence>
<dbReference type="AlphaFoldDB" id="A0ABD2NGR5"/>
<organism evidence="1 2">
    <name type="scientific">Cryptolaemus montrouzieri</name>
    <dbReference type="NCBI Taxonomy" id="559131"/>
    <lineage>
        <taxon>Eukaryota</taxon>
        <taxon>Metazoa</taxon>
        <taxon>Ecdysozoa</taxon>
        <taxon>Arthropoda</taxon>
        <taxon>Hexapoda</taxon>
        <taxon>Insecta</taxon>
        <taxon>Pterygota</taxon>
        <taxon>Neoptera</taxon>
        <taxon>Endopterygota</taxon>
        <taxon>Coleoptera</taxon>
        <taxon>Polyphaga</taxon>
        <taxon>Cucujiformia</taxon>
        <taxon>Coccinelloidea</taxon>
        <taxon>Coccinellidae</taxon>
        <taxon>Scymninae</taxon>
        <taxon>Scymnini</taxon>
        <taxon>Cryptolaemus</taxon>
    </lineage>
</organism>